<dbReference type="GeneID" id="96901268"/>
<dbReference type="EMBL" id="HE576752">
    <property type="protein sequence ID" value="CCC67790.1"/>
    <property type="molecule type" value="Genomic_DNA"/>
</dbReference>
<evidence type="ECO:0000256" key="1">
    <source>
        <dbReference type="ARBA" id="ARBA00019186"/>
    </source>
</evidence>
<proteinExistence type="inferred from homology"/>
<dbReference type="InParanoid" id="G0V8J1"/>
<dbReference type="Gene3D" id="3.40.50.10900">
    <property type="entry name" value="PAC-like subunit"/>
    <property type="match status" value="2"/>
</dbReference>
<evidence type="ECO:0000313" key="4">
    <source>
        <dbReference type="EMBL" id="CCC67790.1"/>
    </source>
</evidence>
<dbReference type="AlphaFoldDB" id="G0V8J1"/>
<dbReference type="RefSeq" id="XP_003674170.1">
    <property type="nucleotide sequence ID" value="XM_003674122.1"/>
</dbReference>
<organism evidence="4 5">
    <name type="scientific">Naumovozyma castellii</name>
    <name type="common">Yeast</name>
    <name type="synonym">Saccharomyces castellii</name>
    <dbReference type="NCBI Taxonomy" id="27288"/>
    <lineage>
        <taxon>Eukaryota</taxon>
        <taxon>Fungi</taxon>
        <taxon>Dikarya</taxon>
        <taxon>Ascomycota</taxon>
        <taxon>Saccharomycotina</taxon>
        <taxon>Saccharomycetes</taxon>
        <taxon>Saccharomycetales</taxon>
        <taxon>Saccharomycetaceae</taxon>
        <taxon>Naumovozyma</taxon>
    </lineage>
</organism>
<dbReference type="OMA" id="PISWKGV"/>
<evidence type="ECO:0000256" key="3">
    <source>
        <dbReference type="ARBA" id="ARBA00025745"/>
    </source>
</evidence>
<dbReference type="STRING" id="1064592.G0V8J1"/>
<dbReference type="PANTHER" id="PTHR12970:SF1">
    <property type="entry name" value="PROTEASOME ASSEMBLY CHAPERONE 2"/>
    <property type="match status" value="1"/>
</dbReference>
<gene>
    <name evidence="4" type="primary">NCAS0A12320</name>
    <name evidence="4" type="ordered locus">NCAS_0A12320</name>
</gene>
<reference key="2">
    <citation type="submission" date="2011-08" db="EMBL/GenBank/DDBJ databases">
        <title>Genome sequence of Naumovozyma castellii.</title>
        <authorList>
            <person name="Gordon J.L."/>
            <person name="Armisen D."/>
            <person name="Proux-Wera E."/>
            <person name="OhEigeartaigh S.S."/>
            <person name="Byrne K.P."/>
            <person name="Wolfe K.H."/>
        </authorList>
    </citation>
    <scope>NUCLEOTIDE SEQUENCE</scope>
    <source>
        <strain>Type strain:CBS 4309</strain>
    </source>
</reference>
<dbReference type="Pfam" id="PF09754">
    <property type="entry name" value="PAC2"/>
    <property type="match status" value="1"/>
</dbReference>
<dbReference type="InterPro" id="IPR038389">
    <property type="entry name" value="PSMG2_sf"/>
</dbReference>
<accession>G0V8J1</accession>
<dbReference type="GO" id="GO:0005829">
    <property type="term" value="C:cytosol"/>
    <property type="evidence" value="ECO:0007669"/>
    <property type="project" value="EnsemblFungi"/>
</dbReference>
<dbReference type="InterPro" id="IPR016562">
    <property type="entry name" value="Proteasome_assmbl_chp_2_euk"/>
</dbReference>
<dbReference type="KEGG" id="ncs:NCAS_0A12320"/>
<dbReference type="InterPro" id="IPR019151">
    <property type="entry name" value="Proteasome_assmbl_chaperone_2"/>
</dbReference>
<evidence type="ECO:0000313" key="5">
    <source>
        <dbReference type="Proteomes" id="UP000001640"/>
    </source>
</evidence>
<evidence type="ECO:0000256" key="2">
    <source>
        <dbReference type="ARBA" id="ARBA00023186"/>
    </source>
</evidence>
<dbReference type="GO" id="GO:0005634">
    <property type="term" value="C:nucleus"/>
    <property type="evidence" value="ECO:0007669"/>
    <property type="project" value="TreeGrafter"/>
</dbReference>
<dbReference type="eggNOG" id="KOG3112">
    <property type="taxonomic scope" value="Eukaryota"/>
</dbReference>
<sequence length="301" mass="34161">MDSVLNFSKALVANGQPTLLLPLVSTGNVPQLTIDLMLHSLASEFQFIRALDGVFLHPFLGPLDHSLDQDKPILYKSKLDSGSKFSTALELFYNEEKNFYIIQQRTPIIQGYMNNFIKETILPLIMEFKIENVIVLDSFGVLDELNLEGRNFNSNKSNGFCSLGSCNINSINELTRNFNTSLNVNTNNGNNHSNNEVDWFKFTGDSVQQEISPKQDIFKFAYHLINSNLTTGSTLNEIKYLTCFVHEGDNSMDAKMFTEWILRLLNWSTEESPIHLKTPISWKGVYGFNSIPDSFDEGIYI</sequence>
<dbReference type="GO" id="GO:0043248">
    <property type="term" value="P:proteasome assembly"/>
    <property type="evidence" value="ECO:0007669"/>
    <property type="project" value="EnsemblFungi"/>
</dbReference>
<reference evidence="5" key="1">
    <citation type="journal article" date="2011" name="Proc. Natl. Acad. Sci. U.S.A.">
        <title>Evolutionary erosion of yeast sex chromosomes by mating-type switching accidents.</title>
        <authorList>
            <person name="Gordon J.L."/>
            <person name="Armisen D."/>
            <person name="Proux-Wera E."/>
            <person name="Oheigeartaigh S.S."/>
            <person name="Byrne K.P."/>
            <person name="Wolfe K.H."/>
        </authorList>
    </citation>
    <scope>NUCLEOTIDE SEQUENCE [LARGE SCALE GENOMIC DNA]</scope>
    <source>
        <strain evidence="5">ATCC 76901 / BCRC 22586 / CBS 4309 / NBRC 1992 / NRRL Y-12630</strain>
    </source>
</reference>
<name>G0V8J1_NAUCA</name>
<dbReference type="PIRSF" id="PIRSF010044">
    <property type="entry name" value="UCP010044"/>
    <property type="match status" value="1"/>
</dbReference>
<comment type="similarity">
    <text evidence="3">Belongs to the PSMG2 family.</text>
</comment>
<dbReference type="PANTHER" id="PTHR12970">
    <property type="entry name" value="PROTEASOME ASSEMBLY CHAPERONE 2"/>
    <property type="match status" value="1"/>
</dbReference>
<dbReference type="Proteomes" id="UP000001640">
    <property type="component" value="Chromosome 1"/>
</dbReference>
<keyword evidence="2" id="KW-0143">Chaperone</keyword>
<dbReference type="FunCoup" id="G0V8J1">
    <property type="interactions" value="131"/>
</dbReference>
<dbReference type="OrthoDB" id="10260712at2759"/>
<keyword evidence="5" id="KW-1185">Reference proteome</keyword>
<dbReference type="HOGENOM" id="CLU_062640_2_1_1"/>
<protein>
    <recommendedName>
        <fullName evidence="1">Proteasome assembly chaperone 2</fullName>
    </recommendedName>
</protein>